<keyword evidence="2" id="KW-1185">Reference proteome</keyword>
<organism evidence="1 2">
    <name type="scientific">Rhodococcoides kroppenstedtii</name>
    <dbReference type="NCBI Taxonomy" id="293050"/>
    <lineage>
        <taxon>Bacteria</taxon>
        <taxon>Bacillati</taxon>
        <taxon>Actinomycetota</taxon>
        <taxon>Actinomycetes</taxon>
        <taxon>Mycobacteriales</taxon>
        <taxon>Nocardiaceae</taxon>
        <taxon>Rhodococcoides</taxon>
    </lineage>
</organism>
<dbReference type="EMBL" id="JABUKG010000038">
    <property type="protein sequence ID" value="MBY6323015.1"/>
    <property type="molecule type" value="Genomic_DNA"/>
</dbReference>
<proteinExistence type="predicted"/>
<evidence type="ECO:0000313" key="2">
    <source>
        <dbReference type="Proteomes" id="UP001520140"/>
    </source>
</evidence>
<sequence length="31" mass="3599">MRALVYHGCKNVSVDEVPDAKIERRRCRAEP</sequence>
<dbReference type="Proteomes" id="UP001520140">
    <property type="component" value="Unassembled WGS sequence"/>
</dbReference>
<gene>
    <name evidence="1" type="ORF">HQ605_19570</name>
</gene>
<name>A0ABS7NY84_9NOCA</name>
<reference evidence="1 2" key="1">
    <citation type="submission" date="2020-06" db="EMBL/GenBank/DDBJ databases">
        <title>Taxonomy, biology and ecology of Rhodococcus bacteria occurring in California pistachio and other woody hosts as revealed by genome sequence analyses.</title>
        <authorList>
            <person name="Gai Y."/>
            <person name="Riely B."/>
        </authorList>
    </citation>
    <scope>NUCLEOTIDE SEQUENCE [LARGE SCALE GENOMIC DNA]</scope>
    <source>
        <strain evidence="1 2">BP-284</strain>
    </source>
</reference>
<evidence type="ECO:0008006" key="3">
    <source>
        <dbReference type="Google" id="ProtNLM"/>
    </source>
</evidence>
<accession>A0ABS7NY84</accession>
<comment type="caution">
    <text evidence="1">The sequence shown here is derived from an EMBL/GenBank/DDBJ whole genome shotgun (WGS) entry which is preliminary data.</text>
</comment>
<protein>
    <recommendedName>
        <fullName evidence="3">Alcohol dehydrogenase</fullName>
    </recommendedName>
</protein>
<evidence type="ECO:0000313" key="1">
    <source>
        <dbReference type="EMBL" id="MBY6323015.1"/>
    </source>
</evidence>